<keyword evidence="3 10" id="KW-0963">Cytoplasm</keyword>
<dbReference type="InterPro" id="IPR001412">
    <property type="entry name" value="aa-tRNA-synth_I_CS"/>
</dbReference>
<dbReference type="NCBIfam" id="TIGR00456">
    <property type="entry name" value="argS"/>
    <property type="match status" value="1"/>
</dbReference>
<comment type="subunit">
    <text evidence="10">Monomer.</text>
</comment>
<dbReference type="SUPFAM" id="SSF52374">
    <property type="entry name" value="Nucleotidylyl transferase"/>
    <property type="match status" value="1"/>
</dbReference>
<dbReference type="GO" id="GO:0005737">
    <property type="term" value="C:cytoplasm"/>
    <property type="evidence" value="ECO:0007669"/>
    <property type="project" value="UniProtKB-SubCell"/>
</dbReference>
<dbReference type="EC" id="6.1.1.19" evidence="10"/>
<evidence type="ECO:0000259" key="13">
    <source>
        <dbReference type="SMART" id="SM01016"/>
    </source>
</evidence>
<feature type="short sequence motif" description="'HIGH' region" evidence="10">
    <location>
        <begin position="120"/>
        <end position="130"/>
    </location>
</feature>
<dbReference type="InterPro" id="IPR001278">
    <property type="entry name" value="Arg-tRNA-ligase"/>
</dbReference>
<comment type="catalytic activity">
    <reaction evidence="9 10">
        <text>tRNA(Arg) + L-arginine + ATP = L-arginyl-tRNA(Arg) + AMP + diphosphate</text>
        <dbReference type="Rhea" id="RHEA:20301"/>
        <dbReference type="Rhea" id="RHEA-COMP:9658"/>
        <dbReference type="Rhea" id="RHEA-COMP:9673"/>
        <dbReference type="ChEBI" id="CHEBI:30616"/>
        <dbReference type="ChEBI" id="CHEBI:32682"/>
        <dbReference type="ChEBI" id="CHEBI:33019"/>
        <dbReference type="ChEBI" id="CHEBI:78442"/>
        <dbReference type="ChEBI" id="CHEBI:78513"/>
        <dbReference type="ChEBI" id="CHEBI:456215"/>
        <dbReference type="EC" id="6.1.1.19"/>
    </reaction>
</comment>
<evidence type="ECO:0000256" key="9">
    <source>
        <dbReference type="ARBA" id="ARBA00049339"/>
    </source>
</evidence>
<dbReference type="Pfam" id="PF03485">
    <property type="entry name" value="Arg_tRNA_synt_N"/>
    <property type="match status" value="1"/>
</dbReference>
<dbReference type="CDD" id="cd07956">
    <property type="entry name" value="Anticodon_Ia_Arg"/>
    <property type="match status" value="1"/>
</dbReference>
<organism evidence="14 15">
    <name type="scientific">Proteiniclasticum sediminis</name>
    <dbReference type="NCBI Taxonomy" id="2804028"/>
    <lineage>
        <taxon>Bacteria</taxon>
        <taxon>Bacillati</taxon>
        <taxon>Bacillota</taxon>
        <taxon>Clostridia</taxon>
        <taxon>Eubacteriales</taxon>
        <taxon>Clostridiaceae</taxon>
        <taxon>Proteiniclasticum</taxon>
    </lineage>
</organism>
<dbReference type="Gene3D" id="3.40.50.620">
    <property type="entry name" value="HUPs"/>
    <property type="match status" value="1"/>
</dbReference>
<evidence type="ECO:0000256" key="1">
    <source>
        <dbReference type="ARBA" id="ARBA00004496"/>
    </source>
</evidence>
<dbReference type="PANTHER" id="PTHR11956">
    <property type="entry name" value="ARGINYL-TRNA SYNTHETASE"/>
    <property type="match status" value="1"/>
</dbReference>
<dbReference type="Gene3D" id="3.30.1360.70">
    <property type="entry name" value="Arginyl tRNA synthetase N-terminal domain"/>
    <property type="match status" value="1"/>
</dbReference>
<dbReference type="SMART" id="SM00836">
    <property type="entry name" value="DALR_1"/>
    <property type="match status" value="1"/>
</dbReference>
<dbReference type="EMBL" id="JAGSCS010000013">
    <property type="protein sequence ID" value="MBR0576654.1"/>
    <property type="molecule type" value="Genomic_DNA"/>
</dbReference>
<protein>
    <recommendedName>
        <fullName evidence="10">Arginine--tRNA ligase</fullName>
        <ecNumber evidence="10">6.1.1.19</ecNumber>
    </recommendedName>
    <alternativeName>
        <fullName evidence="10">Arginyl-tRNA synthetase</fullName>
        <shortName evidence="10">ArgRS</shortName>
    </alternativeName>
</protein>
<dbReference type="Pfam" id="PF05746">
    <property type="entry name" value="DALR_1"/>
    <property type="match status" value="1"/>
</dbReference>
<dbReference type="InterPro" id="IPR005148">
    <property type="entry name" value="Arg-tRNA-synth_N"/>
</dbReference>
<dbReference type="SUPFAM" id="SSF55190">
    <property type="entry name" value="Arginyl-tRNA synthetase (ArgRS), N-terminal 'additional' domain"/>
    <property type="match status" value="1"/>
</dbReference>
<reference evidence="14" key="1">
    <citation type="submission" date="2021-04" db="EMBL/GenBank/DDBJ databases">
        <title>Proteiniclasticum sedimins sp. nov., an obligate anaerobic bacterium isolated from anaerobic sludge.</title>
        <authorList>
            <person name="Liu J."/>
        </authorList>
    </citation>
    <scope>NUCLEOTIDE SEQUENCE</scope>
    <source>
        <strain evidence="14">BAD-10</strain>
    </source>
</reference>
<keyword evidence="15" id="KW-1185">Reference proteome</keyword>
<dbReference type="Pfam" id="PF00750">
    <property type="entry name" value="tRNA-synt_1d"/>
    <property type="match status" value="1"/>
</dbReference>
<dbReference type="HAMAP" id="MF_00123">
    <property type="entry name" value="Arg_tRNA_synth"/>
    <property type="match status" value="1"/>
</dbReference>
<dbReference type="SMART" id="SM01016">
    <property type="entry name" value="Arg_tRNA_synt_N"/>
    <property type="match status" value="1"/>
</dbReference>
<dbReference type="CDD" id="cd00671">
    <property type="entry name" value="ArgRS_core"/>
    <property type="match status" value="1"/>
</dbReference>
<evidence type="ECO:0000259" key="12">
    <source>
        <dbReference type="SMART" id="SM00836"/>
    </source>
</evidence>
<sequence length="561" mass="63153">MDYKDLIATGISGALEISKEDVERLLEIPPRAEMGDYAFPCFQLAKTLRKAPNSIATELKEKLHLDAVERIEVMGPYVNFFLNQQAFLKDTVETVLSQGETYGTTALGENKRIIVEYSSPNIAKPFHVGHLFTTVIGNSLSKIYGKQGYEVVRINHLGDWGTQFGKLISGYERWVDLTKLEESPIEELNRIYVKFHEEAELDPSLNDEARMHFKNLEDGKPYEVELWKQFRELSLHVFNRVYEELGVEFDSYAGESFYSDKMDAVVDLLKDKGILTESNGAQVVMLEDFNMPPTIIKKADGATIYATRDLAAAIFRKETYDFHKNIYVVGTPQALHFKQVFKTLELAGFDWAKDCVHVGFGLVKFPGKMMSSRKGDVVLLDDLLKEAVETAKQIILEKNPNLENKDDTAKKVGIGAIIFTYLKNSREKDIIFDWSEILSFDGETGPYVQYTYARGKSILRKNEAVNEADLTVLSSAVEFELAKTLAGFEAAIGAAAEKYEPSILTRYVIQVAKDFNKFYNNCPINSAEPAVKKARLLLVQATTAVIKNALALLGIETVEEM</sequence>
<dbReference type="Gene3D" id="1.10.730.10">
    <property type="entry name" value="Isoleucyl-tRNA Synthetase, Domain 1"/>
    <property type="match status" value="1"/>
</dbReference>
<evidence type="ECO:0000313" key="15">
    <source>
        <dbReference type="Proteomes" id="UP000675379"/>
    </source>
</evidence>
<dbReference type="PROSITE" id="PS00178">
    <property type="entry name" value="AA_TRNA_LIGASE_I"/>
    <property type="match status" value="1"/>
</dbReference>
<keyword evidence="8 10" id="KW-0030">Aminoacyl-tRNA synthetase</keyword>
<dbReference type="SUPFAM" id="SSF47323">
    <property type="entry name" value="Anticodon-binding domain of a subclass of class I aminoacyl-tRNA synthetases"/>
    <property type="match status" value="1"/>
</dbReference>
<keyword evidence="4 10" id="KW-0436">Ligase</keyword>
<dbReference type="PANTHER" id="PTHR11956:SF5">
    <property type="entry name" value="ARGININE--TRNA LIGASE, CYTOPLASMIC"/>
    <property type="match status" value="1"/>
</dbReference>
<dbReference type="PRINTS" id="PR01038">
    <property type="entry name" value="TRNASYNTHARG"/>
</dbReference>
<name>A0A941CR86_9CLOT</name>
<dbReference type="InterPro" id="IPR014729">
    <property type="entry name" value="Rossmann-like_a/b/a_fold"/>
</dbReference>
<dbReference type="GO" id="GO:0006420">
    <property type="term" value="P:arginyl-tRNA aminoacylation"/>
    <property type="evidence" value="ECO:0007669"/>
    <property type="project" value="UniProtKB-UniRule"/>
</dbReference>
<evidence type="ECO:0000256" key="4">
    <source>
        <dbReference type="ARBA" id="ARBA00022598"/>
    </source>
</evidence>
<evidence type="ECO:0000256" key="10">
    <source>
        <dbReference type="HAMAP-Rule" id="MF_00123"/>
    </source>
</evidence>
<dbReference type="Proteomes" id="UP000675379">
    <property type="component" value="Unassembled WGS sequence"/>
</dbReference>
<evidence type="ECO:0000256" key="5">
    <source>
        <dbReference type="ARBA" id="ARBA00022741"/>
    </source>
</evidence>
<evidence type="ECO:0000256" key="8">
    <source>
        <dbReference type="ARBA" id="ARBA00023146"/>
    </source>
</evidence>
<dbReference type="FunFam" id="3.40.50.620:FF:000116">
    <property type="entry name" value="Arginine--tRNA ligase"/>
    <property type="match status" value="1"/>
</dbReference>
<keyword evidence="6 10" id="KW-0067">ATP-binding</keyword>
<evidence type="ECO:0000256" key="6">
    <source>
        <dbReference type="ARBA" id="ARBA00022840"/>
    </source>
</evidence>
<dbReference type="InterPro" id="IPR035684">
    <property type="entry name" value="ArgRS_core"/>
</dbReference>
<comment type="caution">
    <text evidence="14">The sequence shown here is derived from an EMBL/GenBank/DDBJ whole genome shotgun (WGS) entry which is preliminary data.</text>
</comment>
<dbReference type="InterPro" id="IPR008909">
    <property type="entry name" value="DALR_anticod-bd"/>
</dbReference>
<keyword evidence="7 10" id="KW-0648">Protein biosynthesis</keyword>
<evidence type="ECO:0000313" key="14">
    <source>
        <dbReference type="EMBL" id="MBR0576654.1"/>
    </source>
</evidence>
<keyword evidence="5 10" id="KW-0547">Nucleotide-binding</keyword>
<accession>A0A941CR86</accession>
<feature type="domain" description="DALR anticodon binding" evidence="12">
    <location>
        <begin position="448"/>
        <end position="561"/>
    </location>
</feature>
<evidence type="ECO:0000256" key="3">
    <source>
        <dbReference type="ARBA" id="ARBA00022490"/>
    </source>
</evidence>
<dbReference type="RefSeq" id="WP_211801894.1">
    <property type="nucleotide sequence ID" value="NZ_JAGSCS010000013.1"/>
</dbReference>
<comment type="subcellular location">
    <subcellularLocation>
        <location evidence="1 10">Cytoplasm</location>
    </subcellularLocation>
</comment>
<evidence type="ECO:0000256" key="2">
    <source>
        <dbReference type="ARBA" id="ARBA00005594"/>
    </source>
</evidence>
<dbReference type="InterPro" id="IPR036695">
    <property type="entry name" value="Arg-tRNA-synth_N_sf"/>
</dbReference>
<gene>
    <name evidence="10" type="primary">argS</name>
    <name evidence="14" type="ORF">KCG48_09920</name>
</gene>
<dbReference type="FunFam" id="1.10.730.10:FF:000008">
    <property type="entry name" value="Arginine--tRNA ligase"/>
    <property type="match status" value="1"/>
</dbReference>
<comment type="similarity">
    <text evidence="2 10 11">Belongs to the class-I aminoacyl-tRNA synthetase family.</text>
</comment>
<dbReference type="GO" id="GO:0004814">
    <property type="term" value="F:arginine-tRNA ligase activity"/>
    <property type="evidence" value="ECO:0007669"/>
    <property type="project" value="UniProtKB-UniRule"/>
</dbReference>
<dbReference type="AlphaFoldDB" id="A0A941CR86"/>
<feature type="domain" description="Arginyl tRNA synthetase N-terminal" evidence="13">
    <location>
        <begin position="1"/>
        <end position="82"/>
    </location>
</feature>
<dbReference type="GO" id="GO:0005524">
    <property type="term" value="F:ATP binding"/>
    <property type="evidence" value="ECO:0007669"/>
    <property type="project" value="UniProtKB-UniRule"/>
</dbReference>
<dbReference type="InterPro" id="IPR009080">
    <property type="entry name" value="tRNAsynth_Ia_anticodon-bd"/>
</dbReference>
<evidence type="ECO:0000256" key="7">
    <source>
        <dbReference type="ARBA" id="ARBA00022917"/>
    </source>
</evidence>
<evidence type="ECO:0000256" key="11">
    <source>
        <dbReference type="RuleBase" id="RU363038"/>
    </source>
</evidence>
<proteinExistence type="inferred from homology"/>